<dbReference type="SUPFAM" id="SSF53448">
    <property type="entry name" value="Nucleotide-diphospho-sugar transferases"/>
    <property type="match status" value="1"/>
</dbReference>
<sequence length="187" mass="20217">MYVGILLLAAGESARYRAACGRHKLLERIEGEAMLARCYRIAVQSSLPVAVVLRPEPAALRRCVTGAQQIVLPSAGIGDSVAAGVRATSGWDGWLIMLADMPWLQPETLRQVAQALREHSRVRACWQGQPGHPVGFSRACYPQLATLAGETAARDLLKQDGVHLLATRDAGAVRDIDLPSAWLNKES</sequence>
<dbReference type="Pfam" id="PF12804">
    <property type="entry name" value="NTP_transf_3"/>
    <property type="match status" value="1"/>
</dbReference>
<dbReference type="GO" id="GO:0016779">
    <property type="term" value="F:nucleotidyltransferase activity"/>
    <property type="evidence" value="ECO:0007669"/>
    <property type="project" value="UniProtKB-ARBA"/>
</dbReference>
<dbReference type="PANTHER" id="PTHR43777">
    <property type="entry name" value="MOLYBDENUM COFACTOR CYTIDYLYLTRANSFERASE"/>
    <property type="match status" value="1"/>
</dbReference>
<gene>
    <name evidence="3" type="ORF">FKM52_01010</name>
</gene>
<keyword evidence="3" id="KW-0808">Transferase</keyword>
<evidence type="ECO:0000313" key="3">
    <source>
        <dbReference type="EMBL" id="TPW44325.1"/>
    </source>
</evidence>
<proteinExistence type="predicted"/>
<reference evidence="3 4" key="1">
    <citation type="submission" date="2019-06" db="EMBL/GenBank/DDBJ databases">
        <authorList>
            <person name="Yang Y."/>
        </authorList>
    </citation>
    <scope>NUCLEOTIDE SEQUENCE [LARGE SCALE GENOMIC DNA]</scope>
    <source>
        <strain evidence="3 4">BIT-26</strain>
    </source>
</reference>
<dbReference type="OrthoDB" id="5298023at2"/>
<dbReference type="InterPro" id="IPR025877">
    <property type="entry name" value="MobA-like_NTP_Trfase"/>
</dbReference>
<dbReference type="RefSeq" id="WP_141174342.1">
    <property type="nucleotide sequence ID" value="NZ_JBHUFX010000011.1"/>
</dbReference>
<dbReference type="Proteomes" id="UP000319523">
    <property type="component" value="Unassembled WGS sequence"/>
</dbReference>
<keyword evidence="4" id="KW-1185">Reference proteome</keyword>
<protein>
    <submittedName>
        <fullName evidence="3">Nucleotidyltransferase family protein</fullName>
    </submittedName>
</protein>
<feature type="domain" description="MobA-like NTP transferase" evidence="2">
    <location>
        <begin position="6"/>
        <end position="160"/>
    </location>
</feature>
<name>A0A506VFA5_9GAMM</name>
<dbReference type="EMBL" id="VHQI01000001">
    <property type="protein sequence ID" value="TPW44325.1"/>
    <property type="molecule type" value="Genomic_DNA"/>
</dbReference>
<evidence type="ECO:0000256" key="1">
    <source>
        <dbReference type="ARBA" id="ARBA00022842"/>
    </source>
</evidence>
<accession>A0A506VFA5</accession>
<dbReference type="AlphaFoldDB" id="A0A506VFA5"/>
<keyword evidence="1" id="KW-0460">Magnesium</keyword>
<evidence type="ECO:0000313" key="4">
    <source>
        <dbReference type="Proteomes" id="UP000319523"/>
    </source>
</evidence>
<dbReference type="CDD" id="cd04182">
    <property type="entry name" value="GT_2_like_f"/>
    <property type="match status" value="1"/>
</dbReference>
<dbReference type="PANTHER" id="PTHR43777:SF1">
    <property type="entry name" value="MOLYBDENUM COFACTOR CYTIDYLYLTRANSFERASE"/>
    <property type="match status" value="1"/>
</dbReference>
<organism evidence="3 4">
    <name type="scientific">Mixta tenebrionis</name>
    <dbReference type="NCBI Taxonomy" id="2562439"/>
    <lineage>
        <taxon>Bacteria</taxon>
        <taxon>Pseudomonadati</taxon>
        <taxon>Pseudomonadota</taxon>
        <taxon>Gammaproteobacteria</taxon>
        <taxon>Enterobacterales</taxon>
        <taxon>Erwiniaceae</taxon>
        <taxon>Mixta</taxon>
    </lineage>
</organism>
<dbReference type="InterPro" id="IPR029044">
    <property type="entry name" value="Nucleotide-diphossugar_trans"/>
</dbReference>
<comment type="caution">
    <text evidence="3">The sequence shown here is derived from an EMBL/GenBank/DDBJ whole genome shotgun (WGS) entry which is preliminary data.</text>
</comment>
<evidence type="ECO:0000259" key="2">
    <source>
        <dbReference type="Pfam" id="PF12804"/>
    </source>
</evidence>
<dbReference type="Gene3D" id="3.90.550.10">
    <property type="entry name" value="Spore Coat Polysaccharide Biosynthesis Protein SpsA, Chain A"/>
    <property type="match status" value="1"/>
</dbReference>